<evidence type="ECO:0000313" key="2">
    <source>
        <dbReference type="EMBL" id="KAJ8050649.1"/>
    </source>
</evidence>
<organism evidence="2 3">
    <name type="scientific">Holothuria leucospilota</name>
    <name type="common">Black long sea cucumber</name>
    <name type="synonym">Mertensiothuria leucospilota</name>
    <dbReference type="NCBI Taxonomy" id="206669"/>
    <lineage>
        <taxon>Eukaryota</taxon>
        <taxon>Metazoa</taxon>
        <taxon>Echinodermata</taxon>
        <taxon>Eleutherozoa</taxon>
        <taxon>Echinozoa</taxon>
        <taxon>Holothuroidea</taxon>
        <taxon>Aspidochirotacea</taxon>
        <taxon>Aspidochirotida</taxon>
        <taxon>Holothuriidae</taxon>
        <taxon>Holothuria</taxon>
    </lineage>
</organism>
<sequence length="220" mass="25250">MRYRNVDIPLQCSVTFYRQICSDMRDFMKHLKEHIVVGTAISCPFNNCYASFSNKSTFSSHLSRNHKPDATDQISAHLVQLKVPVYKDNLENNNGVIVDDEVVDELELLHGTDNAQDFYFQNLMFYLKLESKYLLPASTIQHIIEQFKDIQSWSDQDFKKLFASLTDDLEIPEQRAKQLVEEVGASDLLVASSDGPLRSDYIRKPITNPSSIMLPQLKLN</sequence>
<reference evidence="2" key="1">
    <citation type="submission" date="2021-10" db="EMBL/GenBank/DDBJ databases">
        <title>Tropical sea cucumber genome reveals ecological adaptation and Cuvierian tubules defense mechanism.</title>
        <authorList>
            <person name="Chen T."/>
        </authorList>
    </citation>
    <scope>NUCLEOTIDE SEQUENCE</scope>
    <source>
        <strain evidence="2">Nanhai2018</strain>
        <tissue evidence="2">Muscle</tissue>
    </source>
</reference>
<evidence type="ECO:0000313" key="3">
    <source>
        <dbReference type="Proteomes" id="UP001152320"/>
    </source>
</evidence>
<dbReference type="AlphaFoldDB" id="A0A9Q1CTZ8"/>
<name>A0A9Q1CTZ8_HOLLE</name>
<evidence type="ECO:0000259" key="1">
    <source>
        <dbReference type="PROSITE" id="PS00028"/>
    </source>
</evidence>
<keyword evidence="3" id="KW-1185">Reference proteome</keyword>
<comment type="caution">
    <text evidence="2">The sequence shown here is derived from an EMBL/GenBank/DDBJ whole genome shotgun (WGS) entry which is preliminary data.</text>
</comment>
<gene>
    <name evidence="2" type="ORF">HOLleu_03935</name>
</gene>
<accession>A0A9Q1CTZ8</accession>
<dbReference type="PROSITE" id="PS00028">
    <property type="entry name" value="ZINC_FINGER_C2H2_1"/>
    <property type="match status" value="1"/>
</dbReference>
<proteinExistence type="predicted"/>
<feature type="domain" description="C2H2-type" evidence="1">
    <location>
        <begin position="43"/>
        <end position="66"/>
    </location>
</feature>
<dbReference type="InterPro" id="IPR013087">
    <property type="entry name" value="Znf_C2H2_type"/>
</dbReference>
<dbReference type="EMBL" id="JAIZAY010000001">
    <property type="protein sequence ID" value="KAJ8050649.1"/>
    <property type="molecule type" value="Genomic_DNA"/>
</dbReference>
<protein>
    <recommendedName>
        <fullName evidence="1">C2H2-type domain-containing protein</fullName>
    </recommendedName>
</protein>
<dbReference type="OrthoDB" id="9995178at2759"/>
<dbReference type="Proteomes" id="UP001152320">
    <property type="component" value="Chromosome 1"/>
</dbReference>